<dbReference type="AlphaFoldDB" id="A0A1F5R4F4"/>
<dbReference type="EMBL" id="MFFM01000042">
    <property type="protein sequence ID" value="OGF09344.1"/>
    <property type="molecule type" value="Genomic_DNA"/>
</dbReference>
<organism evidence="1 2">
    <name type="scientific">Candidatus Edwardsbacteria bacterium GWF2_54_11</name>
    <dbReference type="NCBI Taxonomy" id="1817851"/>
    <lineage>
        <taxon>Bacteria</taxon>
        <taxon>Candidatus Edwardsiibacteriota</taxon>
    </lineage>
</organism>
<name>A0A1F5R4F4_9BACT</name>
<proteinExistence type="predicted"/>
<dbReference type="Proteomes" id="UP000177230">
    <property type="component" value="Unassembled WGS sequence"/>
</dbReference>
<evidence type="ECO:0000313" key="1">
    <source>
        <dbReference type="EMBL" id="OGF09344.1"/>
    </source>
</evidence>
<evidence type="ECO:0000313" key="2">
    <source>
        <dbReference type="Proteomes" id="UP000177230"/>
    </source>
</evidence>
<reference evidence="1 2" key="1">
    <citation type="journal article" date="2016" name="Nat. Commun.">
        <title>Thousands of microbial genomes shed light on interconnected biogeochemical processes in an aquifer system.</title>
        <authorList>
            <person name="Anantharaman K."/>
            <person name="Brown C.T."/>
            <person name="Hug L.A."/>
            <person name="Sharon I."/>
            <person name="Castelle C.J."/>
            <person name="Probst A.J."/>
            <person name="Thomas B.C."/>
            <person name="Singh A."/>
            <person name="Wilkins M.J."/>
            <person name="Karaoz U."/>
            <person name="Brodie E.L."/>
            <person name="Williams K.H."/>
            <person name="Hubbard S.S."/>
            <person name="Banfield J.F."/>
        </authorList>
    </citation>
    <scope>NUCLEOTIDE SEQUENCE [LARGE SCALE GENOMIC DNA]</scope>
</reference>
<protein>
    <submittedName>
        <fullName evidence="1">Uncharacterized protein</fullName>
    </submittedName>
</protein>
<gene>
    <name evidence="1" type="ORF">A2024_08660</name>
</gene>
<accession>A0A1F5R4F4</accession>
<sequence>MNLKKDSHGLWSITDNENDKDNLRFCEYFLKYINLLDIIFASAKDKCEFEFLFSIFNIKGQMDPGWDTMDTIKIIIPEIVDVHNKIENKLIKFHLKLWTYCSILEASSIYEVIGNLICVANGERYSVNIFPNIINKNNNKSRPQTPNEKIIQIKKWASGTKYFDAVKIYKDIWDQDIRNATYHSDYTIHKDEMRLFNSKKNGIYKIFQVEELAMKALAYYESFFSLYEHYLKSYEKPVVLKLHPDCSDWPGEWEVIIHEGNGARGIQNKRAKEDILNHVLVQRVAHITKQQEKYLRDNPYTAIIPEDII</sequence>
<comment type="caution">
    <text evidence="1">The sequence shown here is derived from an EMBL/GenBank/DDBJ whole genome shotgun (WGS) entry which is preliminary data.</text>
</comment>